<evidence type="ECO:0000259" key="2">
    <source>
        <dbReference type="Pfam" id="PF12584"/>
    </source>
</evidence>
<dbReference type="Pfam" id="PF12584">
    <property type="entry name" value="TRAPPC10"/>
    <property type="match status" value="1"/>
</dbReference>
<organism evidence="3">
    <name type="scientific">Alectorobius mimon</name>
    <dbReference type="NCBI Taxonomy" id="360319"/>
    <lineage>
        <taxon>Eukaryota</taxon>
        <taxon>Metazoa</taxon>
        <taxon>Ecdysozoa</taxon>
        <taxon>Arthropoda</taxon>
        <taxon>Chelicerata</taxon>
        <taxon>Arachnida</taxon>
        <taxon>Acari</taxon>
        <taxon>Parasitiformes</taxon>
        <taxon>Ixodida</taxon>
        <taxon>Ixodoidea</taxon>
        <taxon>Argasidae</taxon>
        <taxon>Ornithodorinae</taxon>
        <taxon>Alectorobius</taxon>
    </lineage>
</organism>
<reference evidence="3" key="1">
    <citation type="submission" date="2016-03" db="EMBL/GenBank/DDBJ databases">
        <title>Gut transcriptome analysis on engorged females of Ornithodoros mimon (Acari: Argasidae) and phylogenetic inferences of soft ticks.</title>
        <authorList>
            <person name="Landulfo G.A."/>
            <person name="Giovanni D."/>
            <person name="Carvalho E."/>
            <person name="Junqueira-de-Azevedo I."/>
            <person name="Patane J."/>
            <person name="Mendoca R."/>
            <person name="Barros-Battesti D."/>
        </authorList>
    </citation>
    <scope>NUCLEOTIDE SEQUENCE</scope>
    <source>
        <strain evidence="3">Females</strain>
        <tissue evidence="3">Gut</tissue>
    </source>
</reference>
<dbReference type="PANTHER" id="PTHR13251">
    <property type="entry name" value="EPILEPSY HOLOPROSENCEPHALY CANDIDATE 1/TMEM1"/>
    <property type="match status" value="1"/>
</dbReference>
<proteinExistence type="predicted"/>
<dbReference type="GO" id="GO:0005829">
    <property type="term" value="C:cytosol"/>
    <property type="evidence" value="ECO:0007669"/>
    <property type="project" value="GOC"/>
</dbReference>
<protein>
    <submittedName>
        <fullName evidence="3">Trafficking protein particle complex subunit 10</fullName>
    </submittedName>
</protein>
<feature type="compositionally biased region" description="Low complexity" evidence="1">
    <location>
        <begin position="230"/>
        <end position="246"/>
    </location>
</feature>
<dbReference type="EMBL" id="GEIB01000670">
    <property type="protein sequence ID" value="JAR87292.1"/>
    <property type="molecule type" value="Transcribed_RNA"/>
</dbReference>
<evidence type="ECO:0000256" key="1">
    <source>
        <dbReference type="SAM" id="MobiDB-lite"/>
    </source>
</evidence>
<dbReference type="InterPro" id="IPR022233">
    <property type="entry name" value="TRAPPC10/Trs130_C"/>
</dbReference>
<evidence type="ECO:0000313" key="3">
    <source>
        <dbReference type="EMBL" id="JAR87292.1"/>
    </source>
</evidence>
<feature type="region of interest" description="Disordered" evidence="1">
    <location>
        <begin position="228"/>
        <end position="258"/>
    </location>
</feature>
<dbReference type="InterPro" id="IPR045126">
    <property type="entry name" value="TRAPPC10/Trs130"/>
</dbReference>
<dbReference type="GO" id="GO:0034498">
    <property type="term" value="P:early endosome to Golgi transport"/>
    <property type="evidence" value="ECO:0007669"/>
    <property type="project" value="TreeGrafter"/>
</dbReference>
<sequence>EYTLTLSLSNGNTPVMHGIQLLFTPPFTSSHRVHTSHARKYIQVVLQGLSLQEFIVGNASLVAHENTAFLKPLNSTSQLLRVNTEQSAYFLWEMLDANGDPIRFTFSVLYSFGSGEDLVEKTYSYDFRIENYKTLYAVRVRVEPAKGSEFCRAECVCNMHIGITQLNQSDKYSLMYEVVPDPVTWAVCSRSAGVVNISQEQEHTVTLEVKPLIRGFLPLPTVRLSKYIPSQSPGSRSSSDGSGATSAKLVTFSPGASV</sequence>
<feature type="domain" description="TRAPPC10/Trs130 C-terminal" evidence="2">
    <location>
        <begin position="148"/>
        <end position="234"/>
    </location>
</feature>
<dbReference type="GO" id="GO:1990071">
    <property type="term" value="C:TRAPPII protein complex"/>
    <property type="evidence" value="ECO:0007669"/>
    <property type="project" value="InterPro"/>
</dbReference>
<accession>A0A147BA26</accession>
<dbReference type="PANTHER" id="PTHR13251:SF3">
    <property type="entry name" value="TRAFFICKING PROTEIN PARTICLE COMPLEX SUBUNIT 10"/>
    <property type="match status" value="1"/>
</dbReference>
<dbReference type="GO" id="GO:0006891">
    <property type="term" value="P:intra-Golgi vesicle-mediated transport"/>
    <property type="evidence" value="ECO:0007669"/>
    <property type="project" value="TreeGrafter"/>
</dbReference>
<name>A0A147BA26_9ACAR</name>
<dbReference type="AlphaFoldDB" id="A0A147BA26"/>
<feature type="non-terminal residue" evidence="3">
    <location>
        <position position="1"/>
    </location>
</feature>